<gene>
    <name evidence="4" type="ORF">LDX53_08730</name>
</gene>
<keyword evidence="2" id="KW-0472">Membrane</keyword>
<accession>A0AA47B3V4</accession>
<dbReference type="PANTHER" id="PTHR36435:SF1">
    <property type="entry name" value="CAAX AMINO TERMINAL PROTEASE FAMILY PROTEIN"/>
    <property type="match status" value="1"/>
</dbReference>
<dbReference type="RefSeq" id="WP_257011521.1">
    <property type="nucleotide sequence ID" value="NZ_CP084389.1"/>
</dbReference>
<dbReference type="GO" id="GO:0008237">
    <property type="term" value="F:metallopeptidase activity"/>
    <property type="evidence" value="ECO:0007669"/>
    <property type="project" value="UniProtKB-KW"/>
</dbReference>
<comment type="similarity">
    <text evidence="1">Belongs to the UPF0177 family.</text>
</comment>
<feature type="transmembrane region" description="Helical" evidence="2">
    <location>
        <begin position="165"/>
        <end position="182"/>
    </location>
</feature>
<protein>
    <submittedName>
        <fullName evidence="4">CPBP family intramembrane metalloprotease</fullName>
    </submittedName>
</protein>
<dbReference type="Pfam" id="PF02517">
    <property type="entry name" value="Rce1-like"/>
    <property type="match status" value="1"/>
</dbReference>
<dbReference type="EMBL" id="CP084389">
    <property type="protein sequence ID" value="UZX29639.1"/>
    <property type="molecule type" value="Genomic_DNA"/>
</dbReference>
<sequence length="226" mass="26377">MMKKIFYFLGNIITMIAAFIIYSFVQQFYFYPFKLKKRLGLTSSSFVILVLAITIITLLLVFFLYRMQLKQSNNWNYNSRPHWNFKKILIAILGTFMLIIASAVVQFALGLGLEQTSTNQNLLDQISHQSGYFYPVMVILVGPMFEELIFRGLFFNTFFKENNKLNKWLGIILSGFIFGYVHDPGLTKYILVYWALGCVLAWVYTTTRDLRYSMLSHMLFNSLGFV</sequence>
<dbReference type="GO" id="GO:0004175">
    <property type="term" value="F:endopeptidase activity"/>
    <property type="evidence" value="ECO:0007669"/>
    <property type="project" value="UniProtKB-ARBA"/>
</dbReference>
<feature type="transmembrane region" description="Helical" evidence="2">
    <location>
        <begin position="132"/>
        <end position="153"/>
    </location>
</feature>
<name>A0AA47B3V4_9LACO</name>
<evidence type="ECO:0000313" key="5">
    <source>
        <dbReference type="Proteomes" id="UP001164557"/>
    </source>
</evidence>
<feature type="transmembrane region" description="Helical" evidence="2">
    <location>
        <begin position="45"/>
        <end position="67"/>
    </location>
</feature>
<evidence type="ECO:0000256" key="2">
    <source>
        <dbReference type="SAM" id="Phobius"/>
    </source>
</evidence>
<feature type="transmembrane region" description="Helical" evidence="2">
    <location>
        <begin position="5"/>
        <end position="25"/>
    </location>
</feature>
<dbReference type="Proteomes" id="UP001164557">
    <property type="component" value="Chromosome"/>
</dbReference>
<reference evidence="4" key="1">
    <citation type="submission" date="2021-09" db="EMBL/GenBank/DDBJ databases">
        <title>Lactobacillus species from Apis mellifera, Switzerland.</title>
        <authorList>
            <person name="Pfister J."/>
            <person name="Brown A."/>
            <person name="Neumann P."/>
            <person name="Collaud A."/>
            <person name="Retschnig G."/>
            <person name="Perreten V."/>
        </authorList>
    </citation>
    <scope>NUCLEOTIDE SEQUENCE</scope>
    <source>
        <strain evidence="4">IBH002</strain>
    </source>
</reference>
<keyword evidence="4" id="KW-0378">Hydrolase</keyword>
<dbReference type="InterPro" id="IPR052710">
    <property type="entry name" value="CAAX_protease"/>
</dbReference>
<keyword evidence="2" id="KW-1133">Transmembrane helix</keyword>
<feature type="transmembrane region" description="Helical" evidence="2">
    <location>
        <begin position="188"/>
        <end position="205"/>
    </location>
</feature>
<proteinExistence type="inferred from homology"/>
<organism evidence="4 5">
    <name type="scientific">Lactobacillus helsingborgensis</name>
    <dbReference type="NCBI Taxonomy" id="1218494"/>
    <lineage>
        <taxon>Bacteria</taxon>
        <taxon>Bacillati</taxon>
        <taxon>Bacillota</taxon>
        <taxon>Bacilli</taxon>
        <taxon>Lactobacillales</taxon>
        <taxon>Lactobacillaceae</taxon>
        <taxon>Lactobacillus</taxon>
    </lineage>
</organism>
<feature type="transmembrane region" description="Helical" evidence="2">
    <location>
        <begin position="88"/>
        <end position="112"/>
    </location>
</feature>
<dbReference type="InterPro" id="IPR003675">
    <property type="entry name" value="Rce1/LyrA-like_dom"/>
</dbReference>
<dbReference type="GO" id="GO:0080120">
    <property type="term" value="P:CAAX-box protein maturation"/>
    <property type="evidence" value="ECO:0007669"/>
    <property type="project" value="UniProtKB-ARBA"/>
</dbReference>
<keyword evidence="5" id="KW-1185">Reference proteome</keyword>
<keyword evidence="4" id="KW-0482">Metalloprotease</keyword>
<dbReference type="AlphaFoldDB" id="A0AA47B3V4"/>
<keyword evidence="2" id="KW-0812">Transmembrane</keyword>
<keyword evidence="4" id="KW-0645">Protease</keyword>
<feature type="domain" description="CAAX prenyl protease 2/Lysostaphin resistance protein A-like" evidence="3">
    <location>
        <begin position="134"/>
        <end position="222"/>
    </location>
</feature>
<dbReference type="PANTHER" id="PTHR36435">
    <property type="entry name" value="SLR1288 PROTEIN"/>
    <property type="match status" value="1"/>
</dbReference>
<evidence type="ECO:0000256" key="1">
    <source>
        <dbReference type="ARBA" id="ARBA00009067"/>
    </source>
</evidence>
<evidence type="ECO:0000313" key="4">
    <source>
        <dbReference type="EMBL" id="UZX29639.1"/>
    </source>
</evidence>
<evidence type="ECO:0000259" key="3">
    <source>
        <dbReference type="Pfam" id="PF02517"/>
    </source>
</evidence>